<dbReference type="HOGENOM" id="CLU_2041427_0_0_1"/>
<feature type="signal peptide" evidence="1">
    <location>
        <begin position="1"/>
        <end position="23"/>
    </location>
</feature>
<accession>A0A0D9WC87</accession>
<organism evidence="2 3">
    <name type="scientific">Leersia perrieri</name>
    <dbReference type="NCBI Taxonomy" id="77586"/>
    <lineage>
        <taxon>Eukaryota</taxon>
        <taxon>Viridiplantae</taxon>
        <taxon>Streptophyta</taxon>
        <taxon>Embryophyta</taxon>
        <taxon>Tracheophyta</taxon>
        <taxon>Spermatophyta</taxon>
        <taxon>Magnoliopsida</taxon>
        <taxon>Liliopsida</taxon>
        <taxon>Poales</taxon>
        <taxon>Poaceae</taxon>
        <taxon>BOP clade</taxon>
        <taxon>Oryzoideae</taxon>
        <taxon>Oryzeae</taxon>
        <taxon>Oryzinae</taxon>
        <taxon>Leersia</taxon>
    </lineage>
</organism>
<protein>
    <recommendedName>
        <fullName evidence="4">SMP-30/Gluconolactonase/LRE-like region domain-containing protein</fullName>
    </recommendedName>
</protein>
<reference evidence="2 3" key="1">
    <citation type="submission" date="2012-08" db="EMBL/GenBank/DDBJ databases">
        <title>Oryza genome evolution.</title>
        <authorList>
            <person name="Wing R.A."/>
        </authorList>
    </citation>
    <scope>NUCLEOTIDE SEQUENCE</scope>
</reference>
<keyword evidence="1" id="KW-0732">Signal</keyword>
<sequence length="121" mass="13536">MSSGHVRGLAVAASLLDVGRAAATCPIYTLTLHRRLIQLHLITTRTYASTTTNIHLPIILNCLLIAAPQIRIRSLEVSDRKIRSEVEDLQPTTSSRMSDGIIWDDQRNVFAACRYNGIHWI</sequence>
<reference evidence="2" key="3">
    <citation type="submission" date="2015-04" db="UniProtKB">
        <authorList>
            <consortium name="EnsemblPlants"/>
        </authorList>
    </citation>
    <scope>IDENTIFICATION</scope>
</reference>
<dbReference type="Gramene" id="LPERR05G01580.1">
    <property type="protein sequence ID" value="LPERR05G01580.1"/>
    <property type="gene ID" value="LPERR05G01580"/>
</dbReference>
<reference evidence="3" key="2">
    <citation type="submission" date="2013-12" db="EMBL/GenBank/DDBJ databases">
        <authorList>
            <person name="Yu Y."/>
            <person name="Lee S."/>
            <person name="de Baynast K."/>
            <person name="Wissotski M."/>
            <person name="Liu L."/>
            <person name="Talag J."/>
            <person name="Goicoechea J."/>
            <person name="Angelova A."/>
            <person name="Jetty R."/>
            <person name="Kudrna D."/>
            <person name="Golser W."/>
            <person name="Rivera L."/>
            <person name="Zhang J."/>
            <person name="Wing R."/>
        </authorList>
    </citation>
    <scope>NUCLEOTIDE SEQUENCE</scope>
</reference>
<dbReference type="EnsemblPlants" id="LPERR05G01580.1">
    <property type="protein sequence ID" value="LPERR05G01580.1"/>
    <property type="gene ID" value="LPERR05G01580"/>
</dbReference>
<proteinExistence type="predicted"/>
<keyword evidence="3" id="KW-1185">Reference proteome</keyword>
<evidence type="ECO:0000313" key="3">
    <source>
        <dbReference type="Proteomes" id="UP000032180"/>
    </source>
</evidence>
<name>A0A0D9WC87_9ORYZ</name>
<feature type="chain" id="PRO_5002348626" description="SMP-30/Gluconolactonase/LRE-like region domain-containing protein" evidence="1">
    <location>
        <begin position="24"/>
        <end position="121"/>
    </location>
</feature>
<evidence type="ECO:0000313" key="2">
    <source>
        <dbReference type="EnsemblPlants" id="LPERR05G01580.1"/>
    </source>
</evidence>
<dbReference type="Proteomes" id="UP000032180">
    <property type="component" value="Chromosome 5"/>
</dbReference>
<evidence type="ECO:0008006" key="4">
    <source>
        <dbReference type="Google" id="ProtNLM"/>
    </source>
</evidence>
<dbReference type="AlphaFoldDB" id="A0A0D9WC87"/>
<evidence type="ECO:0000256" key="1">
    <source>
        <dbReference type="SAM" id="SignalP"/>
    </source>
</evidence>